<organism evidence="2 4">
    <name type="scientific">Salmonella enterica subsp. enterica serovar Bovismorbificans</name>
    <dbReference type="NCBI Taxonomy" id="58097"/>
    <lineage>
        <taxon>Bacteria</taxon>
        <taxon>Pseudomonadati</taxon>
        <taxon>Pseudomonadota</taxon>
        <taxon>Gammaproteobacteria</taxon>
        <taxon>Enterobacterales</taxon>
        <taxon>Enterobacteriaceae</taxon>
        <taxon>Salmonella</taxon>
    </lineage>
</organism>
<gene>
    <name evidence="2" type="ORF">ERS008198_04641</name>
    <name evidence="1" type="ORF">ERS008202_04564</name>
</gene>
<reference evidence="3 4" key="1">
    <citation type="submission" date="2015-03" db="EMBL/GenBank/DDBJ databases">
        <authorList>
            <consortium name="Pathogen Informatics"/>
        </authorList>
    </citation>
    <scope>NUCLEOTIDE SEQUENCE [LARGE SCALE GENOMIC DNA]</scope>
    <source>
        <strain evidence="1 3">3476</strain>
        <strain evidence="2 4">A1104</strain>
    </source>
</reference>
<dbReference type="Proteomes" id="UP000039541">
    <property type="component" value="Unassembled WGS sequence"/>
</dbReference>
<proteinExistence type="predicted"/>
<evidence type="ECO:0000313" key="4">
    <source>
        <dbReference type="Proteomes" id="UP000041314"/>
    </source>
</evidence>
<accession>A0A655EH26</accession>
<protein>
    <submittedName>
        <fullName evidence="2">Uncharacterized protein</fullName>
    </submittedName>
</protein>
<evidence type="ECO:0000313" key="3">
    <source>
        <dbReference type="Proteomes" id="UP000039541"/>
    </source>
</evidence>
<evidence type="ECO:0000313" key="2">
    <source>
        <dbReference type="EMBL" id="CNV20328.1"/>
    </source>
</evidence>
<dbReference type="EMBL" id="CQPC01000099">
    <property type="protein sequence ID" value="CNV19172.1"/>
    <property type="molecule type" value="Genomic_DNA"/>
</dbReference>
<sequence length="99" mass="9953">MRVSNHSGGMAVEVSSCDQTTRWRPARFCAQKLILLTGCGSSGVSGVAASAHTSVTVGARSACQASGGTAKISPSVSCGLVKVSALPASLVLNWLGFAE</sequence>
<name>A0A655EH26_SALET</name>
<dbReference type="Proteomes" id="UP000041314">
    <property type="component" value="Unassembled WGS sequence"/>
</dbReference>
<dbReference type="EMBL" id="CQPA01000068">
    <property type="protein sequence ID" value="CNV20328.1"/>
    <property type="molecule type" value="Genomic_DNA"/>
</dbReference>
<dbReference type="AlphaFoldDB" id="A0A655EH26"/>
<evidence type="ECO:0000313" key="1">
    <source>
        <dbReference type="EMBL" id="CNV19172.1"/>
    </source>
</evidence>